<proteinExistence type="inferred from homology"/>
<dbReference type="InterPro" id="IPR012910">
    <property type="entry name" value="Plug_dom"/>
</dbReference>
<feature type="short sequence motif" description="TonB C-terminal box" evidence="15">
    <location>
        <begin position="706"/>
        <end position="723"/>
    </location>
</feature>
<feature type="domain" description="TonB-dependent receptor-like beta-barrel" evidence="19">
    <location>
        <begin position="259"/>
        <end position="693"/>
    </location>
</feature>
<dbReference type="GO" id="GO:0015891">
    <property type="term" value="P:siderophore transport"/>
    <property type="evidence" value="ECO:0007669"/>
    <property type="project" value="InterPro"/>
</dbReference>
<dbReference type="EMBL" id="PYAL01000011">
    <property type="protein sequence ID" value="RXN82752.1"/>
    <property type="molecule type" value="Genomic_DNA"/>
</dbReference>
<feature type="domain" description="TonB-dependent receptor plug" evidence="20">
    <location>
        <begin position="82"/>
        <end position="173"/>
    </location>
</feature>
<keyword evidence="7 18" id="KW-0732">Signal</keyword>
<evidence type="ECO:0000256" key="3">
    <source>
        <dbReference type="ARBA" id="ARBA00022448"/>
    </source>
</evidence>
<dbReference type="InterPro" id="IPR000531">
    <property type="entry name" value="Beta-barrel_TonB"/>
</dbReference>
<keyword evidence="3 14" id="KW-0813">Transport</keyword>
<evidence type="ECO:0000259" key="20">
    <source>
        <dbReference type="Pfam" id="PF07715"/>
    </source>
</evidence>
<evidence type="ECO:0000256" key="15">
    <source>
        <dbReference type="PROSITE-ProRule" id="PRU10144"/>
    </source>
</evidence>
<keyword evidence="12 21" id="KW-0675">Receptor</keyword>
<evidence type="ECO:0000256" key="7">
    <source>
        <dbReference type="ARBA" id="ARBA00022729"/>
    </source>
</evidence>
<evidence type="ECO:0000256" key="4">
    <source>
        <dbReference type="ARBA" id="ARBA00022452"/>
    </source>
</evidence>
<keyword evidence="13 14" id="KW-0998">Cell outer membrane</keyword>
<dbReference type="Gene3D" id="2.40.170.20">
    <property type="entry name" value="TonB-dependent receptor, beta-barrel domain"/>
    <property type="match status" value="1"/>
</dbReference>
<evidence type="ECO:0000256" key="18">
    <source>
        <dbReference type="SAM" id="SignalP"/>
    </source>
</evidence>
<feature type="signal peptide" evidence="18">
    <location>
        <begin position="1"/>
        <end position="30"/>
    </location>
</feature>
<dbReference type="Pfam" id="PF00593">
    <property type="entry name" value="TonB_dep_Rec_b-barrel"/>
    <property type="match status" value="1"/>
</dbReference>
<evidence type="ECO:0000259" key="19">
    <source>
        <dbReference type="Pfam" id="PF00593"/>
    </source>
</evidence>
<dbReference type="GO" id="GO:0038023">
    <property type="term" value="F:signaling receptor activity"/>
    <property type="evidence" value="ECO:0007669"/>
    <property type="project" value="InterPro"/>
</dbReference>
<dbReference type="InterPro" id="IPR037066">
    <property type="entry name" value="Plug_dom_sf"/>
</dbReference>
<dbReference type="CDD" id="cd01347">
    <property type="entry name" value="ligand_gated_channel"/>
    <property type="match status" value="1"/>
</dbReference>
<evidence type="ECO:0000256" key="11">
    <source>
        <dbReference type="ARBA" id="ARBA00023136"/>
    </source>
</evidence>
<comment type="caution">
    <text evidence="21">The sequence shown here is derived from an EMBL/GenBank/DDBJ whole genome shotgun (WGS) entry which is preliminary data.</text>
</comment>
<reference evidence="21 22" key="1">
    <citation type="journal article" date="2017" name="Int. J. Syst. Evol. Microbiol.">
        <title>Achromobacter aloeverae sp. nov., isolated from the root of Aloe vera (L.) Burm.f.</title>
        <authorList>
            <person name="Kuncharoen N."/>
            <person name="Muramatsu Y."/>
            <person name="Shibata C."/>
            <person name="Kamakura Y."/>
            <person name="Nakagawa Y."/>
            <person name="Tanasupawat S."/>
        </authorList>
    </citation>
    <scope>NUCLEOTIDE SEQUENCE [LARGE SCALE GENOMIC DNA]</scope>
    <source>
        <strain evidence="21 22">AVA-1</strain>
    </source>
</reference>
<dbReference type="Proteomes" id="UP000290849">
    <property type="component" value="Unassembled WGS sequence"/>
</dbReference>
<evidence type="ECO:0000256" key="1">
    <source>
        <dbReference type="ARBA" id="ARBA00004571"/>
    </source>
</evidence>
<sequence length="723" mass="77227">MRPLSLALAMRAALTYAALGAAPLVGNAWAQATPDTTTTTTLAPVSVVGTATTQGDVLPPAYAGGQVAKGGRMGVLGEQDAANVPFSVTSFTSKLIEDQQAKSLGDVLRNDSSVQITKGYGNDAQLFVVRGFALNGDDISYGGLYGVMPRQILSTQGIERVELFKGPSAFLNGVPPGGSGIGGMVNIEPKRADDEPLTRVGLDYSSSSQVGVSADVARRFGASKQFGIRVNALQREGDVGIGDESQRMTFGSVGLDYRGERLRASLDLGYQKQHTSQGRPMVRVQDGFGIPDAPSARHDYAQPWTYSETENTFGMAKVEYDLADNWTAFAGFGMNHANEYGSYSSLNVDGKGNSTSTRMDVPYVSDTFGLMTGVRGKFDTGPVSHAVTVAFSSNYLKKRSAYVLSSGFATSLYDTPAVAAPTGFPYKGGNMSDPGVTARSRMSGTSVSDTLSFLDDRVLFTAGIRHQDLTTTNYDYTGAVGSSYDRSANSPVYGLVVKPVEHLSLYANHIEGLQQGDTAPNTSNTPGRILPPGKSKQNEAGAKLDMDNYGASLAIFQIEKEVGLLHSNGDFTAAGRQRNRGIELNVFGEPVRGVRLLSGITFIDPKLTKTGDDTEGNKAPGVPKYTAVLGGEWDLPWVSGLTLQGRVNHAGTQYLDAENTQKLKPYTTLDLGVRYAMKVDSHDVVWRLGVDNVFNKAYWASAWGGYLTQGDPRTAKLSVSFDF</sequence>
<dbReference type="PANTHER" id="PTHR32552:SF82">
    <property type="entry name" value="FCUA PROTEIN"/>
    <property type="match status" value="1"/>
</dbReference>
<evidence type="ECO:0000313" key="21">
    <source>
        <dbReference type="EMBL" id="RXN82752.1"/>
    </source>
</evidence>
<gene>
    <name evidence="21" type="ORF">C7R54_28510</name>
</gene>
<evidence type="ECO:0000256" key="5">
    <source>
        <dbReference type="ARBA" id="ARBA00022496"/>
    </source>
</evidence>
<comment type="similarity">
    <text evidence="2 14 16">Belongs to the TonB-dependent receptor family.</text>
</comment>
<dbReference type="PROSITE" id="PS52016">
    <property type="entry name" value="TONB_DEPENDENT_REC_3"/>
    <property type="match status" value="1"/>
</dbReference>
<dbReference type="Pfam" id="PF07715">
    <property type="entry name" value="Plug"/>
    <property type="match status" value="1"/>
</dbReference>
<dbReference type="NCBIfam" id="TIGR01783">
    <property type="entry name" value="TonB-siderophor"/>
    <property type="match status" value="1"/>
</dbReference>
<dbReference type="Gene3D" id="2.170.130.10">
    <property type="entry name" value="TonB-dependent receptor, plug domain"/>
    <property type="match status" value="1"/>
</dbReference>
<organism evidence="21 22">
    <name type="scientific">Achromobacter aloeverae</name>
    <dbReference type="NCBI Taxonomy" id="1750518"/>
    <lineage>
        <taxon>Bacteria</taxon>
        <taxon>Pseudomonadati</taxon>
        <taxon>Pseudomonadota</taxon>
        <taxon>Betaproteobacteria</taxon>
        <taxon>Burkholderiales</taxon>
        <taxon>Alcaligenaceae</taxon>
        <taxon>Achromobacter</taxon>
    </lineage>
</organism>
<dbReference type="InterPro" id="IPR039426">
    <property type="entry name" value="TonB-dep_rcpt-like"/>
</dbReference>
<dbReference type="PROSITE" id="PS01156">
    <property type="entry name" value="TONB_DEPENDENT_REC_2"/>
    <property type="match status" value="1"/>
</dbReference>
<feature type="compositionally biased region" description="Polar residues" evidence="17">
    <location>
        <begin position="515"/>
        <end position="526"/>
    </location>
</feature>
<keyword evidence="11 14" id="KW-0472">Membrane</keyword>
<dbReference type="AlphaFoldDB" id="A0A4Q1HC14"/>
<evidence type="ECO:0000256" key="10">
    <source>
        <dbReference type="ARBA" id="ARBA00023077"/>
    </source>
</evidence>
<keyword evidence="9" id="KW-0406">Ion transport</keyword>
<evidence type="ECO:0000256" key="9">
    <source>
        <dbReference type="ARBA" id="ARBA00023065"/>
    </source>
</evidence>
<dbReference type="SUPFAM" id="SSF56935">
    <property type="entry name" value="Porins"/>
    <property type="match status" value="1"/>
</dbReference>
<evidence type="ECO:0000256" key="17">
    <source>
        <dbReference type="SAM" id="MobiDB-lite"/>
    </source>
</evidence>
<dbReference type="PANTHER" id="PTHR32552">
    <property type="entry name" value="FERRICHROME IRON RECEPTOR-RELATED"/>
    <property type="match status" value="1"/>
</dbReference>
<evidence type="ECO:0000256" key="16">
    <source>
        <dbReference type="RuleBase" id="RU003357"/>
    </source>
</evidence>
<keyword evidence="22" id="KW-1185">Reference proteome</keyword>
<accession>A0A4Q1HC14</accession>
<evidence type="ECO:0000256" key="13">
    <source>
        <dbReference type="ARBA" id="ARBA00023237"/>
    </source>
</evidence>
<evidence type="ECO:0000256" key="12">
    <source>
        <dbReference type="ARBA" id="ARBA00023170"/>
    </source>
</evidence>
<feature type="chain" id="PRO_5020886432" evidence="18">
    <location>
        <begin position="31"/>
        <end position="723"/>
    </location>
</feature>
<evidence type="ECO:0000313" key="22">
    <source>
        <dbReference type="Proteomes" id="UP000290849"/>
    </source>
</evidence>
<evidence type="ECO:0000256" key="14">
    <source>
        <dbReference type="PROSITE-ProRule" id="PRU01360"/>
    </source>
</evidence>
<evidence type="ECO:0000256" key="8">
    <source>
        <dbReference type="ARBA" id="ARBA00023004"/>
    </source>
</evidence>
<dbReference type="InterPro" id="IPR036942">
    <property type="entry name" value="Beta-barrel_TonB_sf"/>
</dbReference>
<keyword evidence="8" id="KW-0408">Iron</keyword>
<dbReference type="OrthoDB" id="5346107at2"/>
<evidence type="ECO:0000256" key="6">
    <source>
        <dbReference type="ARBA" id="ARBA00022692"/>
    </source>
</evidence>
<dbReference type="GO" id="GO:0009279">
    <property type="term" value="C:cell outer membrane"/>
    <property type="evidence" value="ECO:0007669"/>
    <property type="project" value="UniProtKB-SubCell"/>
</dbReference>
<comment type="subcellular location">
    <subcellularLocation>
        <location evidence="1 14">Cell outer membrane</location>
        <topology evidence="1 14">Multi-pass membrane protein</topology>
    </subcellularLocation>
</comment>
<name>A0A4Q1HC14_9BURK</name>
<evidence type="ECO:0000256" key="2">
    <source>
        <dbReference type="ARBA" id="ARBA00009810"/>
    </source>
</evidence>
<dbReference type="GO" id="GO:0015344">
    <property type="term" value="F:siderophore uptake transmembrane transporter activity"/>
    <property type="evidence" value="ECO:0007669"/>
    <property type="project" value="TreeGrafter"/>
</dbReference>
<feature type="region of interest" description="Disordered" evidence="17">
    <location>
        <begin position="514"/>
        <end position="540"/>
    </location>
</feature>
<dbReference type="InterPro" id="IPR010917">
    <property type="entry name" value="TonB_rcpt_CS"/>
</dbReference>
<keyword evidence="10 16" id="KW-0798">TonB box</keyword>
<keyword evidence="6 14" id="KW-0812">Transmembrane</keyword>
<keyword evidence="4 14" id="KW-1134">Transmembrane beta strand</keyword>
<keyword evidence="5" id="KW-0410">Iron transport</keyword>
<protein>
    <submittedName>
        <fullName evidence="21">TonB-dependent siderophore receptor</fullName>
    </submittedName>
</protein>
<dbReference type="InterPro" id="IPR010105">
    <property type="entry name" value="TonB_sidphr_rcpt"/>
</dbReference>